<evidence type="ECO:0000259" key="9">
    <source>
        <dbReference type="Pfam" id="PF00413"/>
    </source>
</evidence>
<dbReference type="Proteomes" id="UP001201812">
    <property type="component" value="Unassembled WGS sequence"/>
</dbReference>
<keyword evidence="5" id="KW-0732">Signal</keyword>
<dbReference type="GO" id="GO:0030198">
    <property type="term" value="P:extracellular matrix organization"/>
    <property type="evidence" value="ECO:0007669"/>
    <property type="project" value="TreeGrafter"/>
</dbReference>
<protein>
    <submittedName>
        <fullName evidence="10">Matrixin domain-containing protein</fullName>
    </submittedName>
</protein>
<keyword evidence="11" id="KW-1185">Reference proteome</keyword>
<dbReference type="Gene3D" id="3.40.390.10">
    <property type="entry name" value="Collagenase (Catalytic Domain)"/>
    <property type="match status" value="1"/>
</dbReference>
<comment type="caution">
    <text evidence="10">The sequence shown here is derived from an EMBL/GenBank/DDBJ whole genome shotgun (WGS) entry which is preliminary data.</text>
</comment>
<gene>
    <name evidence="10" type="ORF">DdX_06332</name>
</gene>
<organism evidence="10 11">
    <name type="scientific">Ditylenchus destructor</name>
    <dbReference type="NCBI Taxonomy" id="166010"/>
    <lineage>
        <taxon>Eukaryota</taxon>
        <taxon>Metazoa</taxon>
        <taxon>Ecdysozoa</taxon>
        <taxon>Nematoda</taxon>
        <taxon>Chromadorea</taxon>
        <taxon>Rhabditida</taxon>
        <taxon>Tylenchina</taxon>
        <taxon>Tylenchomorpha</taxon>
        <taxon>Sphaerularioidea</taxon>
        <taxon>Anguinidae</taxon>
        <taxon>Anguininae</taxon>
        <taxon>Ditylenchus</taxon>
    </lineage>
</organism>
<feature type="domain" description="Peptidase M10 metallopeptidase" evidence="9">
    <location>
        <begin position="79"/>
        <end position="175"/>
    </location>
</feature>
<evidence type="ECO:0000313" key="11">
    <source>
        <dbReference type="Proteomes" id="UP001201812"/>
    </source>
</evidence>
<evidence type="ECO:0000256" key="3">
    <source>
        <dbReference type="ARBA" id="ARBA00022670"/>
    </source>
</evidence>
<reference evidence="10" key="1">
    <citation type="submission" date="2022-01" db="EMBL/GenBank/DDBJ databases">
        <title>Genome Sequence Resource for Two Populations of Ditylenchus destructor, the Migratory Endoparasitic Phytonematode.</title>
        <authorList>
            <person name="Zhang H."/>
            <person name="Lin R."/>
            <person name="Xie B."/>
        </authorList>
    </citation>
    <scope>NUCLEOTIDE SEQUENCE</scope>
    <source>
        <strain evidence="10">BazhouSP</strain>
    </source>
</reference>
<sequence>MLASEVSILSSSESILRHETFPHIIAYNDNRSEKEMTRGRRLRNKRYVLHKHKWNRCFLTWAFRDPFDVFSNHRSFRLARDAIRKAILTWQKESGRLLRLVDISPSIKISKVPSAEMQKRNQRRVAHIDLFFARYAHGDLESFDGTGGLVAHTGYPMEGIVHFDGSESWSVGNNEKLIKNGKENTQDPPGQGHIIQFHKFNRFGCKII</sequence>
<evidence type="ECO:0000256" key="5">
    <source>
        <dbReference type="ARBA" id="ARBA00022729"/>
    </source>
</evidence>
<name>A0AAD4N5R2_9BILA</name>
<keyword evidence="4" id="KW-0479">Metal-binding</keyword>
<evidence type="ECO:0000256" key="6">
    <source>
        <dbReference type="ARBA" id="ARBA00022801"/>
    </source>
</evidence>
<accession>A0AAD4N5R2</accession>
<evidence type="ECO:0000256" key="1">
    <source>
        <dbReference type="ARBA" id="ARBA00001947"/>
    </source>
</evidence>
<dbReference type="InterPro" id="IPR001818">
    <property type="entry name" value="Pept_M10_metallopeptidase"/>
</dbReference>
<proteinExistence type="inferred from homology"/>
<keyword evidence="7" id="KW-0862">Zinc</keyword>
<comment type="similarity">
    <text evidence="2">Belongs to the peptidase M10A family.</text>
</comment>
<dbReference type="GO" id="GO:0031012">
    <property type="term" value="C:extracellular matrix"/>
    <property type="evidence" value="ECO:0007669"/>
    <property type="project" value="InterPro"/>
</dbReference>
<evidence type="ECO:0000256" key="8">
    <source>
        <dbReference type="ARBA" id="ARBA00023049"/>
    </source>
</evidence>
<dbReference type="SUPFAM" id="SSF55486">
    <property type="entry name" value="Metalloproteases ('zincins'), catalytic domain"/>
    <property type="match status" value="1"/>
</dbReference>
<dbReference type="InterPro" id="IPR024079">
    <property type="entry name" value="MetalloPept_cat_dom_sf"/>
</dbReference>
<comment type="cofactor">
    <cofactor evidence="1">
        <name>Zn(2+)</name>
        <dbReference type="ChEBI" id="CHEBI:29105"/>
    </cofactor>
</comment>
<keyword evidence="8" id="KW-0482">Metalloprotease</keyword>
<dbReference type="GO" id="GO:0008270">
    <property type="term" value="F:zinc ion binding"/>
    <property type="evidence" value="ECO:0007669"/>
    <property type="project" value="InterPro"/>
</dbReference>
<keyword evidence="3" id="KW-0645">Protease</keyword>
<evidence type="ECO:0000256" key="7">
    <source>
        <dbReference type="ARBA" id="ARBA00022833"/>
    </source>
</evidence>
<keyword evidence="6" id="KW-0378">Hydrolase</keyword>
<dbReference type="GO" id="GO:0030574">
    <property type="term" value="P:collagen catabolic process"/>
    <property type="evidence" value="ECO:0007669"/>
    <property type="project" value="TreeGrafter"/>
</dbReference>
<evidence type="ECO:0000256" key="4">
    <source>
        <dbReference type="ARBA" id="ARBA00022723"/>
    </source>
</evidence>
<evidence type="ECO:0000313" key="10">
    <source>
        <dbReference type="EMBL" id="KAI1717923.1"/>
    </source>
</evidence>
<dbReference type="EMBL" id="JAKKPZ010000008">
    <property type="protein sequence ID" value="KAI1717923.1"/>
    <property type="molecule type" value="Genomic_DNA"/>
</dbReference>
<evidence type="ECO:0000256" key="2">
    <source>
        <dbReference type="ARBA" id="ARBA00010370"/>
    </source>
</evidence>
<dbReference type="AlphaFoldDB" id="A0AAD4N5R2"/>
<dbReference type="GO" id="GO:0004222">
    <property type="term" value="F:metalloendopeptidase activity"/>
    <property type="evidence" value="ECO:0007669"/>
    <property type="project" value="InterPro"/>
</dbReference>
<dbReference type="Pfam" id="PF00413">
    <property type="entry name" value="Peptidase_M10"/>
    <property type="match status" value="1"/>
</dbReference>
<dbReference type="PANTHER" id="PTHR10201">
    <property type="entry name" value="MATRIX METALLOPROTEINASE"/>
    <property type="match status" value="1"/>
</dbReference>
<dbReference type="GO" id="GO:0006508">
    <property type="term" value="P:proteolysis"/>
    <property type="evidence" value="ECO:0007669"/>
    <property type="project" value="UniProtKB-KW"/>
</dbReference>
<dbReference type="PANTHER" id="PTHR10201:SF291">
    <property type="entry name" value="MATRIX METALLOPROTEINASE 1, ISOFORM C-RELATED"/>
    <property type="match status" value="1"/>
</dbReference>